<organism evidence="1 2">
    <name type="scientific">Nonomuraea africana</name>
    <dbReference type="NCBI Taxonomy" id="46171"/>
    <lineage>
        <taxon>Bacteria</taxon>
        <taxon>Bacillati</taxon>
        <taxon>Actinomycetota</taxon>
        <taxon>Actinomycetes</taxon>
        <taxon>Streptosporangiales</taxon>
        <taxon>Streptosporangiaceae</taxon>
        <taxon>Nonomuraea</taxon>
    </lineage>
</organism>
<evidence type="ECO:0000313" key="1">
    <source>
        <dbReference type="EMBL" id="MBE1562025.1"/>
    </source>
</evidence>
<protein>
    <submittedName>
        <fullName evidence="1">Tetrahydromethanopterin S-methyltransferase subunit B</fullName>
    </submittedName>
</protein>
<evidence type="ECO:0000313" key="2">
    <source>
        <dbReference type="Proteomes" id="UP000661607"/>
    </source>
</evidence>
<name>A0ABR9KJ41_9ACTN</name>
<proteinExistence type="predicted"/>
<sequence length="40" mass="4462">MDQRQGVLVEGRSGVVLVDVLPLDEQALQDEAALWRRGEL</sequence>
<dbReference type="EMBL" id="JADBEF010000001">
    <property type="protein sequence ID" value="MBE1562025.1"/>
    <property type="molecule type" value="Genomic_DNA"/>
</dbReference>
<accession>A0ABR9KJ41</accession>
<comment type="caution">
    <text evidence="1">The sequence shown here is derived from an EMBL/GenBank/DDBJ whole genome shotgun (WGS) entry which is preliminary data.</text>
</comment>
<dbReference type="RefSeq" id="WP_264083185.1">
    <property type="nucleotide sequence ID" value="NZ_BAAASY010000030.1"/>
</dbReference>
<reference evidence="1 2" key="1">
    <citation type="submission" date="2020-10" db="EMBL/GenBank/DDBJ databases">
        <title>Sequencing the genomes of 1000 actinobacteria strains.</title>
        <authorList>
            <person name="Klenk H.-P."/>
        </authorList>
    </citation>
    <scope>NUCLEOTIDE SEQUENCE [LARGE SCALE GENOMIC DNA]</scope>
    <source>
        <strain evidence="1 2">DSM 43748</strain>
    </source>
</reference>
<keyword evidence="2" id="KW-1185">Reference proteome</keyword>
<gene>
    <name evidence="1" type="ORF">H4W81_004804</name>
</gene>
<dbReference type="Proteomes" id="UP000661607">
    <property type="component" value="Unassembled WGS sequence"/>
</dbReference>